<proteinExistence type="predicted"/>
<dbReference type="OrthoDB" id="10669350at2759"/>
<dbReference type="EMBL" id="LSYS01006629">
    <property type="protein sequence ID" value="OPJ74910.1"/>
    <property type="molecule type" value="Genomic_DNA"/>
</dbReference>
<name>A0A1V4JRW2_PATFA</name>
<evidence type="ECO:0000313" key="2">
    <source>
        <dbReference type="EMBL" id="OPJ74910.1"/>
    </source>
</evidence>
<feature type="region of interest" description="Disordered" evidence="1">
    <location>
        <begin position="1"/>
        <end position="64"/>
    </location>
</feature>
<evidence type="ECO:0000256" key="1">
    <source>
        <dbReference type="SAM" id="MobiDB-lite"/>
    </source>
</evidence>
<reference evidence="2 3" key="1">
    <citation type="submission" date="2016-02" db="EMBL/GenBank/DDBJ databases">
        <title>Band-tailed pigeon sequencing and assembly.</title>
        <authorList>
            <person name="Soares A.E."/>
            <person name="Novak B.J."/>
            <person name="Rice E.S."/>
            <person name="O'Connell B."/>
            <person name="Chang D."/>
            <person name="Weber S."/>
            <person name="Shapiro B."/>
        </authorList>
    </citation>
    <scope>NUCLEOTIDE SEQUENCE [LARGE SCALE GENOMIC DNA]</scope>
    <source>
        <strain evidence="2">BTP2013</strain>
        <tissue evidence="2">Blood</tissue>
    </source>
</reference>
<dbReference type="Proteomes" id="UP000190648">
    <property type="component" value="Unassembled WGS sequence"/>
</dbReference>
<accession>A0A1V4JRW2</accession>
<feature type="compositionally biased region" description="Basic residues" evidence="1">
    <location>
        <begin position="1"/>
        <end position="12"/>
    </location>
</feature>
<evidence type="ECO:0000313" key="3">
    <source>
        <dbReference type="Proteomes" id="UP000190648"/>
    </source>
</evidence>
<dbReference type="AlphaFoldDB" id="A0A1V4JRW2"/>
<keyword evidence="3" id="KW-1185">Reference proteome</keyword>
<comment type="caution">
    <text evidence="2">The sequence shown here is derived from an EMBL/GenBank/DDBJ whole genome shotgun (WGS) entry which is preliminary data.</text>
</comment>
<gene>
    <name evidence="2" type="ORF">AV530_018411</name>
</gene>
<protein>
    <submittedName>
        <fullName evidence="2">Uncharacterized protein</fullName>
    </submittedName>
</protein>
<organism evidence="2 3">
    <name type="scientific">Patagioenas fasciata monilis</name>
    <dbReference type="NCBI Taxonomy" id="372326"/>
    <lineage>
        <taxon>Eukaryota</taxon>
        <taxon>Metazoa</taxon>
        <taxon>Chordata</taxon>
        <taxon>Craniata</taxon>
        <taxon>Vertebrata</taxon>
        <taxon>Euteleostomi</taxon>
        <taxon>Archelosauria</taxon>
        <taxon>Archosauria</taxon>
        <taxon>Dinosauria</taxon>
        <taxon>Saurischia</taxon>
        <taxon>Theropoda</taxon>
        <taxon>Coelurosauria</taxon>
        <taxon>Aves</taxon>
        <taxon>Neognathae</taxon>
        <taxon>Neoaves</taxon>
        <taxon>Columbimorphae</taxon>
        <taxon>Columbiformes</taxon>
        <taxon>Columbidae</taxon>
        <taxon>Patagioenas</taxon>
    </lineage>
</organism>
<sequence>MRSGKLQHKGAARRAGASGAGCPGRPRRSPARPSPDSRNPIKNRARDSPLHGLHGGAARQDGGTLHDICVAGDHRTLRAAEASGKRTNPLTGPAHALLTGHALPALTVAASTGLKRERKSCFSCDPDACGRRYRQRGPD</sequence>